<dbReference type="Gene3D" id="3.30.420.10">
    <property type="entry name" value="Ribonuclease H-like superfamily/Ribonuclease H"/>
    <property type="match status" value="1"/>
</dbReference>
<evidence type="ECO:0000256" key="8">
    <source>
        <dbReference type="ARBA" id="ARBA00022918"/>
    </source>
</evidence>
<reference evidence="13" key="2">
    <citation type="submission" date="2014-07" db="EMBL/GenBank/DDBJ databases">
        <authorList>
            <person name="Hull J."/>
        </authorList>
    </citation>
    <scope>NUCLEOTIDE SEQUENCE</scope>
</reference>
<dbReference type="PANTHER" id="PTHR37984:SF5">
    <property type="entry name" value="PROTEIN NYNRIN-LIKE"/>
    <property type="match status" value="1"/>
</dbReference>
<evidence type="ECO:0000256" key="2">
    <source>
        <dbReference type="ARBA" id="ARBA00022670"/>
    </source>
</evidence>
<dbReference type="Pfam" id="PF17921">
    <property type="entry name" value="Integrase_H2C2"/>
    <property type="match status" value="1"/>
</dbReference>
<reference evidence="13" key="1">
    <citation type="journal article" date="2014" name="PLoS ONE">
        <title>Transcriptome-Based Identification of ABC Transporters in the Western Tarnished Plant Bug Lygus hesperus.</title>
        <authorList>
            <person name="Hull J.J."/>
            <person name="Chaney K."/>
            <person name="Geib S.M."/>
            <person name="Fabrick J.A."/>
            <person name="Brent C.S."/>
            <person name="Walsh D."/>
            <person name="Lavine L.C."/>
        </authorList>
    </citation>
    <scope>NUCLEOTIDE SEQUENCE</scope>
</reference>
<dbReference type="Pfam" id="PF17919">
    <property type="entry name" value="RT_RNaseH_2"/>
    <property type="match status" value="1"/>
</dbReference>
<dbReference type="Gene3D" id="1.10.340.70">
    <property type="match status" value="1"/>
</dbReference>
<keyword evidence="6" id="KW-0255">Endonuclease</keyword>
<protein>
    <recommendedName>
        <fullName evidence="1">RNA-directed DNA polymerase</fullName>
        <ecNumber evidence="1">2.7.7.49</ecNumber>
    </recommendedName>
</protein>
<dbReference type="GO" id="GO:0003676">
    <property type="term" value="F:nucleic acid binding"/>
    <property type="evidence" value="ECO:0007669"/>
    <property type="project" value="InterPro"/>
</dbReference>
<keyword evidence="5" id="KW-0540">Nuclease</keyword>
<dbReference type="InterPro" id="IPR041588">
    <property type="entry name" value="Integrase_H2C2"/>
</dbReference>
<evidence type="ECO:0000256" key="4">
    <source>
        <dbReference type="ARBA" id="ARBA00022695"/>
    </source>
</evidence>
<dbReference type="CDD" id="cd09274">
    <property type="entry name" value="RNase_HI_RT_Ty3"/>
    <property type="match status" value="1"/>
</dbReference>
<feature type="compositionally biased region" description="Pro residues" evidence="10">
    <location>
        <begin position="888"/>
        <end position="903"/>
    </location>
</feature>
<sequence length="925" mass="105231">MLTSQDSVVSSVCNNSNEFTALLKEFPEITKPPSFPRAGLPHKTEHVIETSGPPVKCRFRRLPPDKLRAAKDEFQLMIDLGICRPSKSCWASPLHLAQKKDGSWRPCGDYRRLNDITKPDRYPIPHLHDFSSQLHGKTIFSKLDLMRAYNQIPVAPADIEKTAIITPFGLYEFPVMTFGMRNAGQTFQRFMDEILRDLPFVFVYLDDVLVASQTPEEHLSHLSTVFTRFRDYGISLNPGKCLLGVESLDFLGFRLSPTGTLPLPERVQALQDAAKPKTFQDLRRFLGTINYYRRFMNHAAWSQLKLQDALNNCARDKDEIIWTPELVDAYNSCIIGLSEATLLAHPRPDCSLVLNVDASDRAIGSVLQQVTGAALEPLAFFSRKLSKAEARYSTYDRELLAIYASIKHFRYYIEGRDLTVMTDHKPLIHAFEQDPDKASPRQFRHLEFVGQFTTKILHVAGQDNVVADYLSRIEAVQVLDFATIASQQDSDRQLQSILQDTGSGLKLQRKQVQGTDTPLYCDGLNRVYVPMPSRRQAFAITHNLSHPSPRRTARLLKDRFVWPGMERDARTWAKLCVQCQKSKVGRHNSSPLGEFPRVDDRFERVHVDIVGPLPLSRGSRYILTMIDRYSSWPEAIPLDDITAESTARAFYSEWICRYGVPTVITTDRGRQFESDLFKRLNEILGIRHYRTTSYHPQSNGKVERFHRSLKVALKCQESSDWVPLLPSVLLGLRSVITDSGFSAAELLYGVPHRLPGQFFDPPGEEMNSHQPFIQQLQETLRHLRPVERTRASPRTTFLHRDLVDASHVFIRVDAVKTPLQQPYEGPYKVLKRHAKYFVIDRKGSEDSVSVDRLKPAFLPSETQPEDRPPTHHSQRESGDNCVDATIPQPAPVTGPPAILPLPQQPSTRLGRMIRLPVRFRDGQPS</sequence>
<dbReference type="Gene3D" id="3.10.10.10">
    <property type="entry name" value="HIV Type 1 Reverse Transcriptase, subunit A, domain 1"/>
    <property type="match status" value="1"/>
</dbReference>
<dbReference type="AlphaFoldDB" id="A0A0A9Y7K2"/>
<gene>
    <name evidence="13" type="primary">TY3B-I_85</name>
    <name evidence="13" type="ORF">CM83_31061</name>
</gene>
<dbReference type="GO" id="GO:0003964">
    <property type="term" value="F:RNA-directed DNA polymerase activity"/>
    <property type="evidence" value="ECO:0007669"/>
    <property type="project" value="UniProtKB-KW"/>
</dbReference>
<evidence type="ECO:0000259" key="12">
    <source>
        <dbReference type="PROSITE" id="PS50994"/>
    </source>
</evidence>
<keyword evidence="8" id="KW-0695">RNA-directed DNA polymerase</keyword>
<dbReference type="InterPro" id="IPR001584">
    <property type="entry name" value="Integrase_cat-core"/>
</dbReference>
<dbReference type="Pfam" id="PF00665">
    <property type="entry name" value="rve"/>
    <property type="match status" value="1"/>
</dbReference>
<dbReference type="InterPro" id="IPR043502">
    <property type="entry name" value="DNA/RNA_pol_sf"/>
</dbReference>
<dbReference type="PROSITE" id="PS50994">
    <property type="entry name" value="INTEGRASE"/>
    <property type="match status" value="1"/>
</dbReference>
<dbReference type="PROSITE" id="PS50878">
    <property type="entry name" value="RT_POL"/>
    <property type="match status" value="1"/>
</dbReference>
<evidence type="ECO:0000256" key="5">
    <source>
        <dbReference type="ARBA" id="ARBA00022722"/>
    </source>
</evidence>
<dbReference type="SUPFAM" id="SSF53098">
    <property type="entry name" value="Ribonuclease H-like"/>
    <property type="match status" value="1"/>
</dbReference>
<feature type="domain" description="Integrase catalytic" evidence="12">
    <location>
        <begin position="592"/>
        <end position="763"/>
    </location>
</feature>
<keyword evidence="2" id="KW-0645">Protease</keyword>
<dbReference type="InterPro" id="IPR041577">
    <property type="entry name" value="RT_RNaseH_2"/>
</dbReference>
<dbReference type="InterPro" id="IPR012337">
    <property type="entry name" value="RNaseH-like_sf"/>
</dbReference>
<keyword evidence="7" id="KW-0378">Hydrolase</keyword>
<evidence type="ECO:0000256" key="9">
    <source>
        <dbReference type="ARBA" id="ARBA00023268"/>
    </source>
</evidence>
<dbReference type="InterPro" id="IPR000477">
    <property type="entry name" value="RT_dom"/>
</dbReference>
<dbReference type="InterPro" id="IPR050951">
    <property type="entry name" value="Retrovirus_Pol_polyprotein"/>
</dbReference>
<dbReference type="CDD" id="cd01647">
    <property type="entry name" value="RT_LTR"/>
    <property type="match status" value="1"/>
</dbReference>
<dbReference type="EC" id="2.7.7.49" evidence="1"/>
<evidence type="ECO:0000259" key="11">
    <source>
        <dbReference type="PROSITE" id="PS50878"/>
    </source>
</evidence>
<dbReference type="EMBL" id="GBHO01015475">
    <property type="protein sequence ID" value="JAG28129.1"/>
    <property type="molecule type" value="Transcribed_RNA"/>
</dbReference>
<dbReference type="GO" id="GO:0042575">
    <property type="term" value="C:DNA polymerase complex"/>
    <property type="evidence" value="ECO:0007669"/>
    <property type="project" value="UniProtKB-ARBA"/>
</dbReference>
<dbReference type="SUPFAM" id="SSF56672">
    <property type="entry name" value="DNA/RNA polymerases"/>
    <property type="match status" value="1"/>
</dbReference>
<proteinExistence type="predicted"/>
<dbReference type="Pfam" id="PF00078">
    <property type="entry name" value="RVT_1"/>
    <property type="match status" value="1"/>
</dbReference>
<evidence type="ECO:0000313" key="13">
    <source>
        <dbReference type="EMBL" id="JAG28129.1"/>
    </source>
</evidence>
<feature type="compositionally biased region" description="Basic and acidic residues" evidence="10">
    <location>
        <begin position="864"/>
        <end position="878"/>
    </location>
</feature>
<keyword evidence="3" id="KW-0808">Transferase</keyword>
<evidence type="ECO:0000256" key="1">
    <source>
        <dbReference type="ARBA" id="ARBA00012493"/>
    </source>
</evidence>
<dbReference type="FunFam" id="3.10.20.370:FF:000001">
    <property type="entry name" value="Retrovirus-related Pol polyprotein from transposon 17.6-like protein"/>
    <property type="match status" value="1"/>
</dbReference>
<dbReference type="GO" id="GO:0006508">
    <property type="term" value="P:proteolysis"/>
    <property type="evidence" value="ECO:0007669"/>
    <property type="project" value="UniProtKB-KW"/>
</dbReference>
<feature type="region of interest" description="Disordered" evidence="10">
    <location>
        <begin position="856"/>
        <end position="925"/>
    </location>
</feature>
<dbReference type="FunFam" id="3.10.10.10:FF:000007">
    <property type="entry name" value="Retrovirus-related Pol polyprotein from transposon 17.6-like Protein"/>
    <property type="match status" value="1"/>
</dbReference>
<dbReference type="InterPro" id="IPR036397">
    <property type="entry name" value="RNaseH_sf"/>
</dbReference>
<dbReference type="PANTHER" id="PTHR37984">
    <property type="entry name" value="PROTEIN CBG26694"/>
    <property type="match status" value="1"/>
</dbReference>
<dbReference type="GO" id="GO:0008233">
    <property type="term" value="F:peptidase activity"/>
    <property type="evidence" value="ECO:0007669"/>
    <property type="project" value="UniProtKB-KW"/>
</dbReference>
<evidence type="ECO:0000256" key="10">
    <source>
        <dbReference type="SAM" id="MobiDB-lite"/>
    </source>
</evidence>
<feature type="domain" description="Reverse transcriptase" evidence="11">
    <location>
        <begin position="78"/>
        <end position="255"/>
    </location>
</feature>
<dbReference type="FunFam" id="3.30.420.10:FF:000032">
    <property type="entry name" value="Retrovirus-related Pol polyprotein from transposon 297-like Protein"/>
    <property type="match status" value="1"/>
</dbReference>
<organism evidence="13">
    <name type="scientific">Lygus hesperus</name>
    <name type="common">Western plant bug</name>
    <dbReference type="NCBI Taxonomy" id="30085"/>
    <lineage>
        <taxon>Eukaryota</taxon>
        <taxon>Metazoa</taxon>
        <taxon>Ecdysozoa</taxon>
        <taxon>Arthropoda</taxon>
        <taxon>Hexapoda</taxon>
        <taxon>Insecta</taxon>
        <taxon>Pterygota</taxon>
        <taxon>Neoptera</taxon>
        <taxon>Paraneoptera</taxon>
        <taxon>Hemiptera</taxon>
        <taxon>Heteroptera</taxon>
        <taxon>Panheteroptera</taxon>
        <taxon>Cimicomorpha</taxon>
        <taxon>Miridae</taxon>
        <taxon>Mirini</taxon>
        <taxon>Lygus</taxon>
    </lineage>
</organism>
<evidence type="ECO:0000256" key="6">
    <source>
        <dbReference type="ARBA" id="ARBA00022759"/>
    </source>
</evidence>
<dbReference type="InterPro" id="IPR043128">
    <property type="entry name" value="Rev_trsase/Diguanyl_cyclase"/>
</dbReference>
<dbReference type="GO" id="GO:0004519">
    <property type="term" value="F:endonuclease activity"/>
    <property type="evidence" value="ECO:0007669"/>
    <property type="project" value="UniProtKB-KW"/>
</dbReference>
<dbReference type="Gene3D" id="3.30.70.270">
    <property type="match status" value="2"/>
</dbReference>
<dbReference type="GO" id="GO:0015074">
    <property type="term" value="P:DNA integration"/>
    <property type="evidence" value="ECO:0007669"/>
    <property type="project" value="InterPro"/>
</dbReference>
<keyword evidence="9" id="KW-0511">Multifunctional enzyme</keyword>
<keyword evidence="4" id="KW-0548">Nucleotidyltransferase</keyword>
<name>A0A0A9Y7K2_LYGHE</name>
<accession>A0A0A9Y7K2</accession>
<evidence type="ECO:0000256" key="7">
    <source>
        <dbReference type="ARBA" id="ARBA00022801"/>
    </source>
</evidence>
<evidence type="ECO:0000256" key="3">
    <source>
        <dbReference type="ARBA" id="ARBA00022679"/>
    </source>
</evidence>